<dbReference type="OrthoDB" id="8964358at2"/>
<evidence type="ECO:0000313" key="2">
    <source>
        <dbReference type="EMBL" id="VVD77792.1"/>
    </source>
</evidence>
<proteinExistence type="predicted"/>
<dbReference type="Proteomes" id="UP000382577">
    <property type="component" value="Unassembled WGS sequence"/>
</dbReference>
<keyword evidence="1" id="KW-1133">Transmembrane helix</keyword>
<reference evidence="2 3" key="1">
    <citation type="submission" date="2019-08" db="EMBL/GenBank/DDBJ databases">
        <authorList>
            <person name="Peeters C."/>
        </authorList>
    </citation>
    <scope>NUCLEOTIDE SEQUENCE [LARGE SCALE GENOMIC DNA]</scope>
    <source>
        <strain evidence="2 3">LMG 31113</strain>
    </source>
</reference>
<dbReference type="AlphaFoldDB" id="A0A5E4SS33"/>
<organism evidence="2 3">
    <name type="scientific">Pandoraea fibrosis</name>
    <dbReference type="NCBI Taxonomy" id="1891094"/>
    <lineage>
        <taxon>Bacteria</taxon>
        <taxon>Pseudomonadati</taxon>
        <taxon>Pseudomonadota</taxon>
        <taxon>Betaproteobacteria</taxon>
        <taxon>Burkholderiales</taxon>
        <taxon>Burkholderiaceae</taxon>
        <taxon>Pandoraea</taxon>
    </lineage>
</organism>
<gene>
    <name evidence="2" type="ORF">PFI31113_00947</name>
</gene>
<sequence>MPFILLALVVLAGIVYGAVRVYAAVALRFGTLAAVATIVVCVLIVVWLIGDAVRRYRAVHGVRRDGKRCVSVTGEWGELTLDAERKMGTIRVAEHETRFVFSDVSSAHPVNEGGRWWLVLELAHQAQANWRVPMPDRSLAQHWTKIFRLVSAHRL</sequence>
<keyword evidence="1" id="KW-0812">Transmembrane</keyword>
<evidence type="ECO:0000313" key="3">
    <source>
        <dbReference type="Proteomes" id="UP000382577"/>
    </source>
</evidence>
<evidence type="ECO:0000256" key="1">
    <source>
        <dbReference type="SAM" id="Phobius"/>
    </source>
</evidence>
<protein>
    <submittedName>
        <fullName evidence="2">Membrane protein</fullName>
    </submittedName>
</protein>
<dbReference type="EMBL" id="CABPRW010000002">
    <property type="protein sequence ID" value="VVD77792.1"/>
    <property type="molecule type" value="Genomic_DNA"/>
</dbReference>
<accession>A0A5E4SS33</accession>
<dbReference type="RefSeq" id="WP_150598897.1">
    <property type="nucleotide sequence ID" value="NZ_CABPRW010000002.1"/>
</dbReference>
<keyword evidence="1" id="KW-0472">Membrane</keyword>
<feature type="transmembrane region" description="Helical" evidence="1">
    <location>
        <begin position="33"/>
        <end position="53"/>
    </location>
</feature>
<name>A0A5E4SS33_9BURK</name>